<dbReference type="PANTHER" id="PTHR46541">
    <property type="entry name" value="ZINC FINGER PROTEIN AEBP2"/>
    <property type="match status" value="1"/>
</dbReference>
<dbReference type="InterPro" id="IPR013087">
    <property type="entry name" value="Znf_C2H2_type"/>
</dbReference>
<dbReference type="GO" id="GO:0035098">
    <property type="term" value="C:ESC/E(Z) complex"/>
    <property type="evidence" value="ECO:0007669"/>
    <property type="project" value="TreeGrafter"/>
</dbReference>
<protein>
    <submittedName>
        <fullName evidence="16">Zinc finger protein jing homolog</fullName>
    </submittedName>
</protein>
<sequence length="250" mass="29026">MCRQIRQFRIFRQVRHVISQATQETYVCLWNGCKVHGRTSCSRSWLERHVLAHAGTKPFRCIVEGCGMRFNSQISLERHVNNHFNSDGSQNGTAKKSVENGSAKLFKRNGKKIRFRRQPWSARMFDFFDSGIMEGLQDRLLRMTEKRTMGQIEGVSGDVMMLRGQVLATRVQKNGQKQLLVKWHPADITPDEWVNENEYSSSKTVSIRSLEPSSVDNLKPILFPSLRNSQQEEQQQPKRLKHQRKPKKNT</sequence>
<keyword evidence="9" id="KW-0804">Transcription</keyword>
<evidence type="ECO:0000256" key="2">
    <source>
        <dbReference type="ARBA" id="ARBA00022491"/>
    </source>
</evidence>
<evidence type="ECO:0000313" key="15">
    <source>
        <dbReference type="Proteomes" id="UP000192223"/>
    </source>
</evidence>
<evidence type="ECO:0000256" key="4">
    <source>
        <dbReference type="ARBA" id="ARBA00022737"/>
    </source>
</evidence>
<evidence type="ECO:0000256" key="7">
    <source>
        <dbReference type="ARBA" id="ARBA00022853"/>
    </source>
</evidence>
<dbReference type="PROSITE" id="PS50157">
    <property type="entry name" value="ZINC_FINGER_C2H2_2"/>
    <property type="match status" value="1"/>
</dbReference>
<dbReference type="CTD" id="35555"/>
<feature type="region of interest" description="Disordered" evidence="13">
    <location>
        <begin position="225"/>
        <end position="250"/>
    </location>
</feature>
<dbReference type="InterPro" id="IPR059034">
    <property type="entry name" value="SH3_AEBP2_C"/>
</dbReference>
<evidence type="ECO:0000256" key="3">
    <source>
        <dbReference type="ARBA" id="ARBA00022723"/>
    </source>
</evidence>
<keyword evidence="5 12" id="KW-0863">Zinc-finger</keyword>
<evidence type="ECO:0000256" key="8">
    <source>
        <dbReference type="ARBA" id="ARBA00023015"/>
    </source>
</evidence>
<feature type="compositionally biased region" description="Basic residues" evidence="13">
    <location>
        <begin position="238"/>
        <end position="250"/>
    </location>
</feature>
<evidence type="ECO:0000259" key="14">
    <source>
        <dbReference type="PROSITE" id="PS50157"/>
    </source>
</evidence>
<evidence type="ECO:0000313" key="16">
    <source>
        <dbReference type="RefSeq" id="XP_025829453.1"/>
    </source>
</evidence>
<dbReference type="InterPro" id="IPR052130">
    <property type="entry name" value="AEBP2/jing_C2H2-ZnF"/>
</dbReference>
<feature type="domain" description="C2H2-type" evidence="14">
    <location>
        <begin position="59"/>
        <end position="88"/>
    </location>
</feature>
<keyword evidence="8" id="KW-0805">Transcription regulation</keyword>
<dbReference type="Gene3D" id="3.30.160.60">
    <property type="entry name" value="Classic Zinc Finger"/>
    <property type="match status" value="2"/>
</dbReference>
<keyword evidence="3" id="KW-0479">Metal-binding</keyword>
<dbReference type="InterPro" id="IPR036236">
    <property type="entry name" value="Znf_C2H2_sf"/>
</dbReference>
<dbReference type="RefSeq" id="XP_025829453.1">
    <property type="nucleotide sequence ID" value="XM_025973668.1"/>
</dbReference>
<keyword evidence="6" id="KW-0862">Zinc</keyword>
<proteinExistence type="inferred from homology"/>
<evidence type="ECO:0000256" key="10">
    <source>
        <dbReference type="ARBA" id="ARBA00023242"/>
    </source>
</evidence>
<evidence type="ECO:0000256" key="9">
    <source>
        <dbReference type="ARBA" id="ARBA00023163"/>
    </source>
</evidence>
<dbReference type="Pfam" id="PF26014">
    <property type="entry name" value="SH3_AEBP2_C"/>
    <property type="match status" value="1"/>
</dbReference>
<keyword evidence="2" id="KW-0678">Repressor</keyword>
<evidence type="ECO:0000256" key="5">
    <source>
        <dbReference type="ARBA" id="ARBA00022771"/>
    </source>
</evidence>
<evidence type="ECO:0000256" key="1">
    <source>
        <dbReference type="ARBA" id="ARBA00004123"/>
    </source>
</evidence>
<dbReference type="SUPFAM" id="SSF57667">
    <property type="entry name" value="beta-beta-alpha zinc fingers"/>
    <property type="match status" value="1"/>
</dbReference>
<name>A0A7F5R2V2_AGRPL</name>
<accession>A0A7F5R2V2</accession>
<evidence type="ECO:0000256" key="12">
    <source>
        <dbReference type="PROSITE-ProRule" id="PRU00042"/>
    </source>
</evidence>
<dbReference type="Proteomes" id="UP000192223">
    <property type="component" value="Unplaced"/>
</dbReference>
<dbReference type="PANTHER" id="PTHR46541:SF1">
    <property type="entry name" value="ZINC FINGER PROTEIN AEBP2"/>
    <property type="match status" value="1"/>
</dbReference>
<organism evidence="15 16">
    <name type="scientific">Agrilus planipennis</name>
    <name type="common">Emerald ash borer</name>
    <name type="synonym">Agrilus marcopoli</name>
    <dbReference type="NCBI Taxonomy" id="224129"/>
    <lineage>
        <taxon>Eukaryota</taxon>
        <taxon>Metazoa</taxon>
        <taxon>Ecdysozoa</taxon>
        <taxon>Arthropoda</taxon>
        <taxon>Hexapoda</taxon>
        <taxon>Insecta</taxon>
        <taxon>Pterygota</taxon>
        <taxon>Neoptera</taxon>
        <taxon>Endopterygota</taxon>
        <taxon>Coleoptera</taxon>
        <taxon>Polyphaga</taxon>
        <taxon>Elateriformia</taxon>
        <taxon>Buprestoidea</taxon>
        <taxon>Buprestidae</taxon>
        <taxon>Agrilinae</taxon>
        <taxon>Agrilus</taxon>
    </lineage>
</organism>
<gene>
    <name evidence="16" type="primary">LOC108741115</name>
</gene>
<keyword evidence="10" id="KW-0539">Nucleus</keyword>
<keyword evidence="15" id="KW-1185">Reference proteome</keyword>
<dbReference type="GO" id="GO:0008270">
    <property type="term" value="F:zinc ion binding"/>
    <property type="evidence" value="ECO:0007669"/>
    <property type="project" value="UniProtKB-KW"/>
</dbReference>
<dbReference type="InParanoid" id="A0A7F5R2V2"/>
<dbReference type="GO" id="GO:0006357">
    <property type="term" value="P:regulation of transcription by RNA polymerase II"/>
    <property type="evidence" value="ECO:0007669"/>
    <property type="project" value="TreeGrafter"/>
</dbReference>
<comment type="similarity">
    <text evidence="11">Belongs to the AEBP2/jing C2H2-type zinc-finger family.</text>
</comment>
<dbReference type="GO" id="GO:0006325">
    <property type="term" value="P:chromatin organization"/>
    <property type="evidence" value="ECO:0007669"/>
    <property type="project" value="UniProtKB-KW"/>
</dbReference>
<reference evidence="16" key="1">
    <citation type="submission" date="2025-08" db="UniProtKB">
        <authorList>
            <consortium name="RefSeq"/>
        </authorList>
    </citation>
    <scope>IDENTIFICATION</scope>
    <source>
        <tissue evidence="16">Entire body</tissue>
    </source>
</reference>
<evidence type="ECO:0000256" key="13">
    <source>
        <dbReference type="SAM" id="MobiDB-lite"/>
    </source>
</evidence>
<dbReference type="GeneID" id="108741115"/>
<dbReference type="KEGG" id="apln:108741115"/>
<evidence type="ECO:0000256" key="6">
    <source>
        <dbReference type="ARBA" id="ARBA00022833"/>
    </source>
</evidence>
<dbReference type="SMART" id="SM00355">
    <property type="entry name" value="ZnF_C2H2"/>
    <property type="match status" value="2"/>
</dbReference>
<evidence type="ECO:0000256" key="11">
    <source>
        <dbReference type="ARBA" id="ARBA00037930"/>
    </source>
</evidence>
<dbReference type="OrthoDB" id="9984614at2759"/>
<comment type="subcellular location">
    <subcellularLocation>
        <location evidence="1">Nucleus</location>
    </subcellularLocation>
</comment>
<keyword evidence="4" id="KW-0677">Repeat</keyword>
<dbReference type="AlphaFoldDB" id="A0A7F5R2V2"/>
<keyword evidence="7" id="KW-0156">Chromatin regulator</keyword>
<dbReference type="PROSITE" id="PS00028">
    <property type="entry name" value="ZINC_FINGER_C2H2_1"/>
    <property type="match status" value="1"/>
</dbReference>